<accession>A0A8S5UXS5</accession>
<proteinExistence type="predicted"/>
<reference evidence="1" key="1">
    <citation type="journal article" date="2021" name="Proc. Natl. Acad. Sci. U.S.A.">
        <title>A Catalog of Tens of Thousands of Viruses from Human Metagenomes Reveals Hidden Associations with Chronic Diseases.</title>
        <authorList>
            <person name="Tisza M.J."/>
            <person name="Buck C.B."/>
        </authorList>
    </citation>
    <scope>NUCLEOTIDE SEQUENCE</scope>
    <source>
        <strain evidence="1">Ctfza2</strain>
    </source>
</reference>
<sequence>MESYIGDRNLIPLIFCSPFRDRVSLFPVPMGSVQPRSSRNITTPCN</sequence>
<protein>
    <submittedName>
        <fullName evidence="1">Uncharacterized protein</fullName>
    </submittedName>
</protein>
<name>A0A8S5UXS5_9CAUD</name>
<organism evidence="1">
    <name type="scientific">Siphoviridae sp. ctfza2</name>
    <dbReference type="NCBI Taxonomy" id="2825599"/>
    <lineage>
        <taxon>Viruses</taxon>
        <taxon>Duplodnaviria</taxon>
        <taxon>Heunggongvirae</taxon>
        <taxon>Uroviricota</taxon>
        <taxon>Caudoviricetes</taxon>
    </lineage>
</organism>
<dbReference type="EMBL" id="BK016163">
    <property type="protein sequence ID" value="DAF99277.1"/>
    <property type="molecule type" value="Genomic_DNA"/>
</dbReference>
<evidence type="ECO:0000313" key="1">
    <source>
        <dbReference type="EMBL" id="DAF99277.1"/>
    </source>
</evidence>